<name>A0A6I5A6B7_9BACI</name>
<dbReference type="SMART" id="SM00490">
    <property type="entry name" value="HELICc"/>
    <property type="match status" value="1"/>
</dbReference>
<evidence type="ECO:0008006" key="6">
    <source>
        <dbReference type="Google" id="ProtNLM"/>
    </source>
</evidence>
<organism evidence="4 5">
    <name type="scientific">Pontibacillus yanchengensis</name>
    <dbReference type="NCBI Taxonomy" id="462910"/>
    <lineage>
        <taxon>Bacteria</taxon>
        <taxon>Bacillati</taxon>
        <taxon>Bacillota</taxon>
        <taxon>Bacilli</taxon>
        <taxon>Bacillales</taxon>
        <taxon>Bacillaceae</taxon>
        <taxon>Pontibacillus</taxon>
    </lineage>
</organism>
<keyword evidence="1" id="KW-0378">Hydrolase</keyword>
<comment type="caution">
    <text evidence="4">The sequence shown here is derived from an EMBL/GenBank/DDBJ whole genome shotgun (WGS) entry which is preliminary data.</text>
</comment>
<evidence type="ECO:0000313" key="4">
    <source>
        <dbReference type="EMBL" id="MYL35844.1"/>
    </source>
</evidence>
<evidence type="ECO:0000313" key="5">
    <source>
        <dbReference type="Proteomes" id="UP000468638"/>
    </source>
</evidence>
<dbReference type="InterPro" id="IPR027417">
    <property type="entry name" value="P-loop_NTPase"/>
</dbReference>
<dbReference type="InterPro" id="IPR049730">
    <property type="entry name" value="SNF2/RAD54-like_C"/>
</dbReference>
<dbReference type="SMART" id="SM00487">
    <property type="entry name" value="DEXDc"/>
    <property type="match status" value="1"/>
</dbReference>
<dbReference type="InterPro" id="IPR050496">
    <property type="entry name" value="SNF2_RAD54_helicase_repair"/>
</dbReference>
<evidence type="ECO:0000259" key="3">
    <source>
        <dbReference type="PROSITE" id="PS51194"/>
    </source>
</evidence>
<evidence type="ECO:0000256" key="1">
    <source>
        <dbReference type="ARBA" id="ARBA00022801"/>
    </source>
</evidence>
<dbReference type="AlphaFoldDB" id="A0A6I5A6B7"/>
<accession>A0A6I5A6B7</accession>
<dbReference type="Pfam" id="PF00271">
    <property type="entry name" value="Helicase_C"/>
    <property type="match status" value="1"/>
</dbReference>
<dbReference type="Gene3D" id="3.40.50.300">
    <property type="entry name" value="P-loop containing nucleotide triphosphate hydrolases"/>
    <property type="match status" value="1"/>
</dbReference>
<dbReference type="PROSITE" id="PS51194">
    <property type="entry name" value="HELICASE_CTER"/>
    <property type="match status" value="1"/>
</dbReference>
<dbReference type="Proteomes" id="UP000468638">
    <property type="component" value="Unassembled WGS sequence"/>
</dbReference>
<dbReference type="Pfam" id="PF00176">
    <property type="entry name" value="SNF2-rel_dom"/>
    <property type="match status" value="1"/>
</dbReference>
<dbReference type="GO" id="GO:0016787">
    <property type="term" value="F:hydrolase activity"/>
    <property type="evidence" value="ECO:0007669"/>
    <property type="project" value="UniProtKB-KW"/>
</dbReference>
<dbReference type="OrthoDB" id="9760715at2"/>
<dbReference type="InterPro" id="IPR000330">
    <property type="entry name" value="SNF2_N"/>
</dbReference>
<feature type="domain" description="Helicase ATP-binding" evidence="2">
    <location>
        <begin position="454"/>
        <end position="615"/>
    </location>
</feature>
<dbReference type="InterPro" id="IPR038718">
    <property type="entry name" value="SNF2-like_sf"/>
</dbReference>
<dbReference type="EMBL" id="WMEQ01000022">
    <property type="protein sequence ID" value="MYL35844.1"/>
    <property type="molecule type" value="Genomic_DNA"/>
</dbReference>
<dbReference type="PANTHER" id="PTHR45629:SF7">
    <property type="entry name" value="DNA EXCISION REPAIR PROTEIN ERCC-6-RELATED"/>
    <property type="match status" value="1"/>
</dbReference>
<dbReference type="PANTHER" id="PTHR45629">
    <property type="entry name" value="SNF2/RAD54 FAMILY MEMBER"/>
    <property type="match status" value="1"/>
</dbReference>
<evidence type="ECO:0000259" key="2">
    <source>
        <dbReference type="PROSITE" id="PS51192"/>
    </source>
</evidence>
<dbReference type="CDD" id="cd18793">
    <property type="entry name" value="SF2_C_SNF"/>
    <property type="match status" value="1"/>
</dbReference>
<dbReference type="RefSeq" id="WP_160910268.1">
    <property type="nucleotide sequence ID" value="NZ_WMEQ01000022.1"/>
</dbReference>
<protein>
    <recommendedName>
        <fullName evidence="6">ATP-dependent helicase</fullName>
    </recommendedName>
</protein>
<dbReference type="InterPro" id="IPR014001">
    <property type="entry name" value="Helicase_ATP-bd"/>
</dbReference>
<feature type="domain" description="Helicase C-terminal" evidence="3">
    <location>
        <begin position="733"/>
        <end position="891"/>
    </location>
</feature>
<dbReference type="SUPFAM" id="SSF52540">
    <property type="entry name" value="P-loop containing nucleoside triphosphate hydrolases"/>
    <property type="match status" value="2"/>
</dbReference>
<dbReference type="InterPro" id="IPR001650">
    <property type="entry name" value="Helicase_C-like"/>
</dbReference>
<sequence>MRLLKFTKADSVKVHIDTLPHGVHINVTKNQTLLSLPIKLTIKELKQLDNLDQLQLLEDLWYDGKLEEFEEDTYTFSHDLIYELESNERALLGFPKEETPLSISLDNDSFVGSPKFKLKPKYKAEDIPNLHQVGTRLGAFIQLPNKKLILLNKEHYHFLELVDHAPASNDKDQLFPYIAKVKKEAKVLGIPLSEHLERENYEFIESIDLDVHREHETITISPQYQHGDLPEEVLNDEALLSTGYQKHQNSRVFVDQQVKEEAQEIQNIEPIKGEDIPRFVQNPEAFIPEEISFSKEAFGERVKNLGIRVYNAQPYVHAAESDNGWFNFDTGFHVKDDEGNVISTEGNEFFSRDEETSFKQLDEDTFVSVPENAESFKHLADKIKQEAREKPSSNLSQSQYILEIFENIQGVEFNQPLQEVRESLHDKQVFDKQPPQKFLATLHPFQEDGYVWMKSLRFAGYGGLLADDMGLGKTVQVIAYLSYLKEQEQLTPTLLVLPKTLIENWYNEMKKFAPDIAKGCYVHLGSQRLKSTEQIRNYDIVLTTYQTLVRDQLVLGQVDWQMVIGDEAQAIKNPTTGASIVMKALKNKGRIALTGTPVENNLTELWSIVDFVQPGLLGSLNEFKKTYEKPLQKEEDDYDKIQEDIEEKIHFIYKRRTKAGELRDQLPVKYEHKGEMGVQLGKEQNALYRTVIEQVQNKDIAPIDGIRQLKMLCSHPGLIDPSLRDLKAKKVPKLDHTLKKVEEIRQKNEKVLIFTEYREMQAILKLAIINEFSIIPMIINGSTDSRQALVDQFNKMPGFDVMILSPKAAGTGLTITSANHVIHYTRWWNPAVENQATDRVYRIGQEKDVHVYYPIVTGAGQGRTVEEIVDKLLTDKKALAENVIVPSKDLDMEEVLGQVIH</sequence>
<gene>
    <name evidence="4" type="ORF">GLW05_19925</name>
</gene>
<dbReference type="PROSITE" id="PS51192">
    <property type="entry name" value="HELICASE_ATP_BIND_1"/>
    <property type="match status" value="1"/>
</dbReference>
<dbReference type="Gene3D" id="3.40.50.10810">
    <property type="entry name" value="Tandem AAA-ATPase domain"/>
    <property type="match status" value="1"/>
</dbReference>
<dbReference type="GO" id="GO:0005524">
    <property type="term" value="F:ATP binding"/>
    <property type="evidence" value="ECO:0007669"/>
    <property type="project" value="InterPro"/>
</dbReference>
<proteinExistence type="predicted"/>
<reference evidence="4 5" key="1">
    <citation type="submission" date="2019-11" db="EMBL/GenBank/DDBJ databases">
        <title>Genome sequences of 17 halophilic strains isolated from different environments.</title>
        <authorList>
            <person name="Furrow R.E."/>
        </authorList>
    </citation>
    <scope>NUCLEOTIDE SEQUENCE [LARGE SCALE GENOMIC DNA]</scope>
    <source>
        <strain evidence="4 5">22514_16_FS</strain>
    </source>
</reference>